<dbReference type="EMBL" id="QLLG01000560">
    <property type="protein sequence ID" value="RMX62596.1"/>
    <property type="molecule type" value="Genomic_DNA"/>
</dbReference>
<dbReference type="Gene3D" id="1.20.1270.60">
    <property type="entry name" value="Arfaptin homology (AH) domain/BAR domain"/>
    <property type="match status" value="1"/>
</dbReference>
<evidence type="ECO:0008006" key="4">
    <source>
        <dbReference type="Google" id="ProtNLM"/>
    </source>
</evidence>
<gene>
    <name evidence="2" type="ORF">DD238_007719</name>
</gene>
<dbReference type="InterPro" id="IPR027267">
    <property type="entry name" value="AH/BAR_dom_sf"/>
</dbReference>
<proteinExistence type="predicted"/>
<dbReference type="SUPFAM" id="SSF103657">
    <property type="entry name" value="BAR/IMD domain-like"/>
    <property type="match status" value="1"/>
</dbReference>
<dbReference type="VEuPathDB" id="FungiDB:DD237_003793"/>
<protein>
    <recommendedName>
        <fullName evidence="4">BAR domain-containing protein</fullName>
    </recommendedName>
</protein>
<dbReference type="Proteomes" id="UP000282087">
    <property type="component" value="Unassembled WGS sequence"/>
</dbReference>
<evidence type="ECO:0000256" key="1">
    <source>
        <dbReference type="SAM" id="MobiDB-lite"/>
    </source>
</evidence>
<accession>A0A3M6VB86</accession>
<evidence type="ECO:0000313" key="2">
    <source>
        <dbReference type="EMBL" id="RMX62596.1"/>
    </source>
</evidence>
<dbReference type="AlphaFoldDB" id="A0A3M6VB86"/>
<feature type="compositionally biased region" description="Basic and acidic residues" evidence="1">
    <location>
        <begin position="11"/>
        <end position="20"/>
    </location>
</feature>
<feature type="region of interest" description="Disordered" evidence="1">
    <location>
        <begin position="1"/>
        <end position="28"/>
    </location>
</feature>
<evidence type="ECO:0000313" key="3">
    <source>
        <dbReference type="Proteomes" id="UP000282087"/>
    </source>
</evidence>
<comment type="caution">
    <text evidence="2">The sequence shown here is derived from an EMBL/GenBank/DDBJ whole genome shotgun (WGS) entry which is preliminary data.</text>
</comment>
<name>A0A3M6VB86_9STRA</name>
<keyword evidence="3" id="KW-1185">Reference proteome</keyword>
<organism evidence="2 3">
    <name type="scientific">Peronospora effusa</name>
    <dbReference type="NCBI Taxonomy" id="542832"/>
    <lineage>
        <taxon>Eukaryota</taxon>
        <taxon>Sar</taxon>
        <taxon>Stramenopiles</taxon>
        <taxon>Oomycota</taxon>
        <taxon>Peronosporomycetes</taxon>
        <taxon>Peronosporales</taxon>
        <taxon>Peronosporaceae</taxon>
        <taxon>Peronospora</taxon>
    </lineage>
</organism>
<reference evidence="2 3" key="1">
    <citation type="submission" date="2018-06" db="EMBL/GenBank/DDBJ databases">
        <title>Comparative genomics of downy mildews reveals potential adaptations to biotrophy.</title>
        <authorList>
            <person name="Fletcher K."/>
            <person name="Klosterman S.J."/>
            <person name="Derevnina L."/>
            <person name="Martin F."/>
            <person name="Koike S."/>
            <person name="Reyes Chin-Wo S."/>
            <person name="Mou B."/>
            <person name="Michelmore R."/>
        </authorList>
    </citation>
    <scope>NUCLEOTIDE SEQUENCE [LARGE SCALE GENOMIC DNA]</scope>
    <source>
        <strain evidence="2 3">R14</strain>
    </source>
</reference>
<sequence>MVFATRANGKAAKEEVKQDEEGGTDSCPVLGEDEMPISDVQSHRIRDVRRIDNGVLIPKRSLAQRIRSYKNRFVQRALVACHLADLSKDLMFKQEQTSNIVTIERLRTIRSSLVAHSQSIVRLSTAICCFTGNSARVHEDAHKAQVDVAKEGYRIHEYSLVFSDQVEETILTKIDNRLAELESIHFLIEERAKLVLDVEYAKRTLAVEQQKGNINSIADRKQAVRLDHDVMHFISSNSTLLQQLEHAQLECERATRSITEQLKSDRPNQDTDVSKLFQEYTRLVAEFFERGVDLLDGAK</sequence>